<dbReference type="Gene3D" id="1.10.10.60">
    <property type="entry name" value="Homeodomain-like"/>
    <property type="match status" value="1"/>
</dbReference>
<dbReference type="InterPro" id="IPR050109">
    <property type="entry name" value="HTH-type_TetR-like_transc_reg"/>
</dbReference>
<dbReference type="SUPFAM" id="SSF48498">
    <property type="entry name" value="Tetracyclin repressor-like, C-terminal domain"/>
    <property type="match status" value="1"/>
</dbReference>
<dbReference type="PANTHER" id="PTHR30055">
    <property type="entry name" value="HTH-TYPE TRANSCRIPTIONAL REGULATOR RUTR"/>
    <property type="match status" value="1"/>
</dbReference>
<dbReference type="PROSITE" id="PS50977">
    <property type="entry name" value="HTH_TETR_2"/>
    <property type="match status" value="1"/>
</dbReference>
<keyword evidence="2" id="KW-0805">Transcription regulation</keyword>
<evidence type="ECO:0000313" key="7">
    <source>
        <dbReference type="EMBL" id="MDH6280181.1"/>
    </source>
</evidence>
<keyword evidence="1" id="KW-0678">Repressor</keyword>
<gene>
    <name evidence="7" type="ORF">M2280_001393</name>
</gene>
<evidence type="ECO:0000256" key="1">
    <source>
        <dbReference type="ARBA" id="ARBA00022491"/>
    </source>
</evidence>
<evidence type="ECO:0000259" key="6">
    <source>
        <dbReference type="PROSITE" id="PS50977"/>
    </source>
</evidence>
<evidence type="ECO:0000256" key="3">
    <source>
        <dbReference type="ARBA" id="ARBA00023125"/>
    </source>
</evidence>
<reference evidence="7 8" key="1">
    <citation type="submission" date="2023-04" db="EMBL/GenBank/DDBJ databases">
        <title>Forest soil microbial communities from Buena Vista Peninsula, Colon Province, Panama.</title>
        <authorList>
            <person name="Bouskill N."/>
        </authorList>
    </citation>
    <scope>NUCLEOTIDE SEQUENCE [LARGE SCALE GENOMIC DNA]</scope>
    <source>
        <strain evidence="7 8">CFH S0262</strain>
    </source>
</reference>
<dbReference type="Gene3D" id="1.10.357.10">
    <property type="entry name" value="Tetracycline Repressor, domain 2"/>
    <property type="match status" value="1"/>
</dbReference>
<evidence type="ECO:0000256" key="4">
    <source>
        <dbReference type="ARBA" id="ARBA00023163"/>
    </source>
</evidence>
<dbReference type="InterPro" id="IPR001647">
    <property type="entry name" value="HTH_TetR"/>
</dbReference>
<dbReference type="InterPro" id="IPR036271">
    <property type="entry name" value="Tet_transcr_reg_TetR-rel_C_sf"/>
</dbReference>
<sequence length="211" mass="23471">MTESTTRRQEILDAAAELFAGKGVGGTPIREIADRVGVVPGALYHHFPSKQAMADELVTEYLENLRTRYQSIDARNLDPRSRLRAIVNASLAAAQENPYATAVYQDELSRLRDVAFHARAGDLADEIQQTWLDTIEDGKRQGTFRSDLPADAFHRLIRDMVWLSIKWHRSDDAYPTARLAEDCVSIFLDGFAVDRPAAHRADGHGSTHAAA</sequence>
<dbReference type="Pfam" id="PF00440">
    <property type="entry name" value="TetR_N"/>
    <property type="match status" value="1"/>
</dbReference>
<protein>
    <submittedName>
        <fullName evidence="7">AcrR family transcriptional regulator</fullName>
    </submittedName>
</protein>
<evidence type="ECO:0000313" key="8">
    <source>
        <dbReference type="Proteomes" id="UP001160334"/>
    </source>
</evidence>
<dbReference type="PRINTS" id="PR00455">
    <property type="entry name" value="HTHTETR"/>
</dbReference>
<evidence type="ECO:0000256" key="5">
    <source>
        <dbReference type="PROSITE-ProRule" id="PRU00335"/>
    </source>
</evidence>
<accession>A0ABT6M7A3</accession>
<dbReference type="InterPro" id="IPR041490">
    <property type="entry name" value="KstR2_TetR_C"/>
</dbReference>
<dbReference type="EMBL" id="JARXVC010000003">
    <property type="protein sequence ID" value="MDH6280181.1"/>
    <property type="molecule type" value="Genomic_DNA"/>
</dbReference>
<keyword evidence="8" id="KW-1185">Reference proteome</keyword>
<feature type="DNA-binding region" description="H-T-H motif" evidence="5">
    <location>
        <begin position="28"/>
        <end position="47"/>
    </location>
</feature>
<dbReference type="PANTHER" id="PTHR30055:SF175">
    <property type="entry name" value="HTH-TYPE TRANSCRIPTIONAL REPRESSOR KSTR2"/>
    <property type="match status" value="1"/>
</dbReference>
<proteinExistence type="predicted"/>
<dbReference type="Pfam" id="PF17932">
    <property type="entry name" value="TetR_C_24"/>
    <property type="match status" value="1"/>
</dbReference>
<organism evidence="7 8">
    <name type="scientific">Prescottella agglutinans</name>
    <dbReference type="NCBI Taxonomy" id="1644129"/>
    <lineage>
        <taxon>Bacteria</taxon>
        <taxon>Bacillati</taxon>
        <taxon>Actinomycetota</taxon>
        <taxon>Actinomycetes</taxon>
        <taxon>Mycobacteriales</taxon>
        <taxon>Nocardiaceae</taxon>
        <taxon>Prescottella</taxon>
    </lineage>
</organism>
<dbReference type="SUPFAM" id="SSF46689">
    <property type="entry name" value="Homeodomain-like"/>
    <property type="match status" value="1"/>
</dbReference>
<evidence type="ECO:0000256" key="2">
    <source>
        <dbReference type="ARBA" id="ARBA00023015"/>
    </source>
</evidence>
<keyword evidence="3 5" id="KW-0238">DNA-binding</keyword>
<dbReference type="Proteomes" id="UP001160334">
    <property type="component" value="Unassembled WGS sequence"/>
</dbReference>
<keyword evidence="4" id="KW-0804">Transcription</keyword>
<dbReference type="RefSeq" id="WP_280759536.1">
    <property type="nucleotide sequence ID" value="NZ_JARXVC010000003.1"/>
</dbReference>
<feature type="domain" description="HTH tetR-type" evidence="6">
    <location>
        <begin position="5"/>
        <end position="65"/>
    </location>
</feature>
<name>A0ABT6M7A3_9NOCA</name>
<dbReference type="InterPro" id="IPR009057">
    <property type="entry name" value="Homeodomain-like_sf"/>
</dbReference>
<comment type="caution">
    <text evidence="7">The sequence shown here is derived from an EMBL/GenBank/DDBJ whole genome shotgun (WGS) entry which is preliminary data.</text>
</comment>